<protein>
    <submittedName>
        <fullName evidence="1">Uncharacterized protein</fullName>
    </submittedName>
</protein>
<dbReference type="EMBL" id="WMJY01000057">
    <property type="protein sequence ID" value="MTH31014.1"/>
    <property type="molecule type" value="Genomic_DNA"/>
</dbReference>
<dbReference type="Proteomes" id="UP000488936">
    <property type="component" value="Unassembled WGS sequence"/>
</dbReference>
<name>A0A7K1GTH5_9FLAO</name>
<dbReference type="RefSeq" id="WP_155036980.1">
    <property type="nucleotide sequence ID" value="NZ_JBHTIG010000063.1"/>
</dbReference>
<reference evidence="1 2" key="1">
    <citation type="journal article" date="2006" name="Int. J. Syst. Evol. Microbiol.">
        <title>Myroides pelagicus sp. nov., isolated from seawater in Thailand.</title>
        <authorList>
            <person name="Yoon J."/>
            <person name="Maneerat S."/>
            <person name="Kawai F."/>
            <person name="Yokota A."/>
        </authorList>
    </citation>
    <scope>NUCLEOTIDE SEQUENCE [LARGE SCALE GENOMIC DNA]</scope>
    <source>
        <strain evidence="1 2">SM1T</strain>
    </source>
</reference>
<accession>A0A7K1GTH5</accession>
<comment type="caution">
    <text evidence="1">The sequence shown here is derived from an EMBL/GenBank/DDBJ whole genome shotgun (WGS) entry which is preliminary data.</text>
</comment>
<evidence type="ECO:0000313" key="2">
    <source>
        <dbReference type="Proteomes" id="UP000488936"/>
    </source>
</evidence>
<dbReference type="AlphaFoldDB" id="A0A7K1GTH5"/>
<gene>
    <name evidence="1" type="ORF">GJV77_14165</name>
</gene>
<keyword evidence="2" id="KW-1185">Reference proteome</keyword>
<proteinExistence type="predicted"/>
<organism evidence="1 2">
    <name type="scientific">Myroides pelagicus</name>
    <dbReference type="NCBI Taxonomy" id="270914"/>
    <lineage>
        <taxon>Bacteria</taxon>
        <taxon>Pseudomonadati</taxon>
        <taxon>Bacteroidota</taxon>
        <taxon>Flavobacteriia</taxon>
        <taxon>Flavobacteriales</taxon>
        <taxon>Flavobacteriaceae</taxon>
        <taxon>Myroides</taxon>
    </lineage>
</organism>
<sequence length="51" mass="5704">MKKISLKALSNVMGGEATVRRIAQVTKKLNQMQRSDIEVKLETEITVTVES</sequence>
<evidence type="ECO:0000313" key="1">
    <source>
        <dbReference type="EMBL" id="MTH31014.1"/>
    </source>
</evidence>